<reference evidence="2" key="1">
    <citation type="submission" date="2022-11" db="UniProtKB">
        <authorList>
            <consortium name="WormBaseParasite"/>
        </authorList>
    </citation>
    <scope>IDENTIFICATION</scope>
</reference>
<dbReference type="WBParaSite" id="PS1159_v2.g4402.t1">
    <property type="protein sequence ID" value="PS1159_v2.g4402.t1"/>
    <property type="gene ID" value="PS1159_v2.g4402"/>
</dbReference>
<protein>
    <submittedName>
        <fullName evidence="2">Uncharacterized protein</fullName>
    </submittedName>
</protein>
<evidence type="ECO:0000313" key="2">
    <source>
        <dbReference type="WBParaSite" id="PS1159_v2.g4402.t1"/>
    </source>
</evidence>
<sequence length="76" mass="8008">MASTNVNQTSSPADATTLKNAPAANSLSPSNTGKINSFADIHPALGTIIKIKREQYFYGALAILAVYIMFGYGADL</sequence>
<dbReference type="Proteomes" id="UP000887580">
    <property type="component" value="Unplaced"/>
</dbReference>
<organism evidence="1 2">
    <name type="scientific">Panagrolaimus sp. PS1159</name>
    <dbReference type="NCBI Taxonomy" id="55785"/>
    <lineage>
        <taxon>Eukaryota</taxon>
        <taxon>Metazoa</taxon>
        <taxon>Ecdysozoa</taxon>
        <taxon>Nematoda</taxon>
        <taxon>Chromadorea</taxon>
        <taxon>Rhabditida</taxon>
        <taxon>Tylenchina</taxon>
        <taxon>Panagrolaimomorpha</taxon>
        <taxon>Panagrolaimoidea</taxon>
        <taxon>Panagrolaimidae</taxon>
        <taxon>Panagrolaimus</taxon>
    </lineage>
</organism>
<evidence type="ECO:0000313" key="1">
    <source>
        <dbReference type="Proteomes" id="UP000887580"/>
    </source>
</evidence>
<accession>A0AC35GEF5</accession>
<proteinExistence type="predicted"/>
<name>A0AC35GEF5_9BILA</name>